<dbReference type="Pfam" id="PF02518">
    <property type="entry name" value="HATPase_c"/>
    <property type="match status" value="1"/>
</dbReference>
<evidence type="ECO:0000313" key="13">
    <source>
        <dbReference type="EMBL" id="SDF84071.1"/>
    </source>
</evidence>
<dbReference type="GO" id="GO:0000155">
    <property type="term" value="F:phosphorelay sensor kinase activity"/>
    <property type="evidence" value="ECO:0007669"/>
    <property type="project" value="InterPro"/>
</dbReference>
<feature type="coiled-coil region" evidence="10">
    <location>
        <begin position="138"/>
        <end position="190"/>
    </location>
</feature>
<dbReference type="PANTHER" id="PTHR43065:SF46">
    <property type="entry name" value="C4-DICARBOXYLATE TRANSPORT SENSOR PROTEIN DCTB"/>
    <property type="match status" value="1"/>
</dbReference>
<dbReference type="Gene3D" id="3.30.565.10">
    <property type="entry name" value="Histidine kinase-like ATPase, C-terminal domain"/>
    <property type="match status" value="1"/>
</dbReference>
<gene>
    <name evidence="13" type="ORF">SAMN05216337_10782</name>
</gene>
<keyword evidence="3 9" id="KW-0597">Phosphoprotein</keyword>
<dbReference type="PROSITE" id="PS50109">
    <property type="entry name" value="HIS_KIN"/>
    <property type="match status" value="1"/>
</dbReference>
<evidence type="ECO:0000256" key="1">
    <source>
        <dbReference type="ARBA" id="ARBA00000085"/>
    </source>
</evidence>
<evidence type="ECO:0000256" key="7">
    <source>
        <dbReference type="ARBA" id="ARBA00022840"/>
    </source>
</evidence>
<evidence type="ECO:0000256" key="2">
    <source>
        <dbReference type="ARBA" id="ARBA00012438"/>
    </source>
</evidence>
<keyword evidence="4" id="KW-0808">Transferase</keyword>
<dbReference type="InterPro" id="IPR001789">
    <property type="entry name" value="Sig_transdc_resp-reg_receiver"/>
</dbReference>
<evidence type="ECO:0000313" key="14">
    <source>
        <dbReference type="Proteomes" id="UP000199245"/>
    </source>
</evidence>
<evidence type="ECO:0000256" key="6">
    <source>
        <dbReference type="ARBA" id="ARBA00022777"/>
    </source>
</evidence>
<feature type="domain" description="Response regulatory" evidence="12">
    <location>
        <begin position="439"/>
        <end position="553"/>
    </location>
</feature>
<feature type="modified residue" description="4-aspartylphosphate" evidence="9">
    <location>
        <position position="489"/>
    </location>
</feature>
<evidence type="ECO:0000256" key="9">
    <source>
        <dbReference type="PROSITE-ProRule" id="PRU00169"/>
    </source>
</evidence>
<evidence type="ECO:0000259" key="11">
    <source>
        <dbReference type="PROSITE" id="PS50109"/>
    </source>
</evidence>
<reference evidence="13 14" key="1">
    <citation type="submission" date="2016-10" db="EMBL/GenBank/DDBJ databases">
        <authorList>
            <person name="de Groot N.N."/>
        </authorList>
    </citation>
    <scope>NUCLEOTIDE SEQUENCE [LARGE SCALE GENOMIC DNA]</scope>
    <source>
        <strain evidence="13 14">R5</strain>
    </source>
</reference>
<dbReference type="PANTHER" id="PTHR43065">
    <property type="entry name" value="SENSOR HISTIDINE KINASE"/>
    <property type="match status" value="1"/>
</dbReference>
<dbReference type="Pfam" id="PF00072">
    <property type="entry name" value="Response_reg"/>
    <property type="match status" value="1"/>
</dbReference>
<dbReference type="InterPro" id="IPR003661">
    <property type="entry name" value="HisK_dim/P_dom"/>
</dbReference>
<dbReference type="Gene3D" id="1.10.287.130">
    <property type="match status" value="1"/>
</dbReference>
<dbReference type="CDD" id="cd00082">
    <property type="entry name" value="HisKA"/>
    <property type="match status" value="1"/>
</dbReference>
<dbReference type="SUPFAM" id="SSF47384">
    <property type="entry name" value="Homodimeric domain of signal transducing histidine kinase"/>
    <property type="match status" value="1"/>
</dbReference>
<keyword evidence="5" id="KW-0547">Nucleotide-binding</keyword>
<name>A0A1G7PCZ0_9BRAD</name>
<accession>A0A1G7PCZ0</accession>
<dbReference type="InterPro" id="IPR036890">
    <property type="entry name" value="HATPase_C_sf"/>
</dbReference>
<dbReference type="InterPro" id="IPR011006">
    <property type="entry name" value="CheY-like_superfamily"/>
</dbReference>
<dbReference type="PROSITE" id="PS50110">
    <property type="entry name" value="RESPONSE_REGULATORY"/>
    <property type="match status" value="1"/>
</dbReference>
<feature type="domain" description="Histidine kinase" evidence="11">
    <location>
        <begin position="199"/>
        <end position="415"/>
    </location>
</feature>
<comment type="catalytic activity">
    <reaction evidence="1">
        <text>ATP + protein L-histidine = ADP + protein N-phospho-L-histidine.</text>
        <dbReference type="EC" id="2.7.13.3"/>
    </reaction>
</comment>
<dbReference type="Pfam" id="PF00512">
    <property type="entry name" value="HisKA"/>
    <property type="match status" value="1"/>
</dbReference>
<sequence>MSAERDHCVLVFAPIGRDGLAAAELFRGSGLQAINCRSLSELVVEMAAGVGAVFLAEEGLFGKDTAQLAQWIENQPPWSDLPFVVLTSHREQPAVVAWRRSIVALLRNVSLLERPVQPMTLTSAIQSAMRARRRQYEIRALLQAREQTAQQLEQLVVERTHALEEANEQLRLEMEERARVEETLRQAQKIEAIGQLTGGVAHDFNNLLMVISGGLNMLDRQADPNRRRRLMDGMIQAAQRGASLTRQLLAFSRRQTLRPEPVDVASQMGGMRELLDRSLRGDVHVEFDFPESLWPVEVDPGELELVILNLAVNARDAMPNGGTILVQGENLPNLNDETISGDYVRLSVVDTGVGMGPEVLSRVFEPFFTTKDVGKGSGLGLAQVYGFATQSRGTVRIKSEIEKGTRVELYLPRSRKVPSKELHLIDLHKARPKERNHGRVLLVEDDDEVAALVSEMLDQLGYEVTRASSAAAALGALADGRSVDLIFSDIMMPGGMNGMELAREIKRRRSDIPVLLTSGYSEAAVHEAQVEGIRILAKPYHIDELATALNATKAELQNDTDSRRSHTC</sequence>
<dbReference type="AlphaFoldDB" id="A0A1G7PCZ0"/>
<evidence type="ECO:0000256" key="8">
    <source>
        <dbReference type="ARBA" id="ARBA00023012"/>
    </source>
</evidence>
<evidence type="ECO:0000256" key="10">
    <source>
        <dbReference type="SAM" id="Coils"/>
    </source>
</evidence>
<evidence type="ECO:0000256" key="5">
    <source>
        <dbReference type="ARBA" id="ARBA00022741"/>
    </source>
</evidence>
<evidence type="ECO:0000256" key="4">
    <source>
        <dbReference type="ARBA" id="ARBA00022679"/>
    </source>
</evidence>
<proteinExistence type="predicted"/>
<dbReference type="InterPro" id="IPR003594">
    <property type="entry name" value="HATPase_dom"/>
</dbReference>
<dbReference type="SMART" id="SM00388">
    <property type="entry name" value="HisKA"/>
    <property type="match status" value="1"/>
</dbReference>
<keyword evidence="7" id="KW-0067">ATP-binding</keyword>
<dbReference type="RefSeq" id="WP_092090335.1">
    <property type="nucleotide sequence ID" value="NZ_FMZW01000078.1"/>
</dbReference>
<dbReference type="SMART" id="SM00387">
    <property type="entry name" value="HATPase_c"/>
    <property type="match status" value="1"/>
</dbReference>
<dbReference type="SUPFAM" id="SSF52172">
    <property type="entry name" value="CheY-like"/>
    <property type="match status" value="2"/>
</dbReference>
<dbReference type="SUPFAM" id="SSF55874">
    <property type="entry name" value="ATPase domain of HSP90 chaperone/DNA topoisomerase II/histidine kinase"/>
    <property type="match status" value="1"/>
</dbReference>
<organism evidence="13 14">
    <name type="scientific">Bradyrhizobium brasilense</name>
    <dbReference type="NCBI Taxonomy" id="1419277"/>
    <lineage>
        <taxon>Bacteria</taxon>
        <taxon>Pseudomonadati</taxon>
        <taxon>Pseudomonadota</taxon>
        <taxon>Alphaproteobacteria</taxon>
        <taxon>Hyphomicrobiales</taxon>
        <taxon>Nitrobacteraceae</taxon>
        <taxon>Bradyrhizobium</taxon>
    </lineage>
</organism>
<dbReference type="EC" id="2.7.13.3" evidence="2"/>
<dbReference type="PRINTS" id="PR00344">
    <property type="entry name" value="BCTRLSENSOR"/>
</dbReference>
<dbReference type="SMART" id="SM00448">
    <property type="entry name" value="REC"/>
    <property type="match status" value="1"/>
</dbReference>
<keyword evidence="10" id="KW-0175">Coiled coil</keyword>
<evidence type="ECO:0000259" key="12">
    <source>
        <dbReference type="PROSITE" id="PS50110"/>
    </source>
</evidence>
<protein>
    <recommendedName>
        <fullName evidence="2">histidine kinase</fullName>
        <ecNumber evidence="2">2.7.13.3</ecNumber>
    </recommendedName>
</protein>
<dbReference type="Proteomes" id="UP000199245">
    <property type="component" value="Unassembled WGS sequence"/>
</dbReference>
<evidence type="ECO:0000256" key="3">
    <source>
        <dbReference type="ARBA" id="ARBA00022553"/>
    </source>
</evidence>
<dbReference type="InterPro" id="IPR005467">
    <property type="entry name" value="His_kinase_dom"/>
</dbReference>
<keyword evidence="8" id="KW-0902">Two-component regulatory system</keyword>
<dbReference type="Gene3D" id="3.40.50.2300">
    <property type="match status" value="1"/>
</dbReference>
<dbReference type="EMBL" id="FMZW01000078">
    <property type="protein sequence ID" value="SDF84071.1"/>
    <property type="molecule type" value="Genomic_DNA"/>
</dbReference>
<keyword evidence="6 13" id="KW-0418">Kinase</keyword>
<dbReference type="InterPro" id="IPR036097">
    <property type="entry name" value="HisK_dim/P_sf"/>
</dbReference>
<dbReference type="InterPro" id="IPR004358">
    <property type="entry name" value="Sig_transdc_His_kin-like_C"/>
</dbReference>
<dbReference type="GO" id="GO:0005524">
    <property type="term" value="F:ATP binding"/>
    <property type="evidence" value="ECO:0007669"/>
    <property type="project" value="UniProtKB-KW"/>
</dbReference>